<protein>
    <submittedName>
        <fullName evidence="2">ABC transporter permease</fullName>
    </submittedName>
</protein>
<proteinExistence type="predicted"/>
<accession>A0AA43RHT9</accession>
<reference evidence="2" key="1">
    <citation type="submission" date="2023-07" db="EMBL/GenBank/DDBJ databases">
        <title>Between Cages and Wild: Unraveling the Impact of Captivity on Animal Microbiomes and Antimicrobial Resistance.</title>
        <authorList>
            <person name="Schmartz G.P."/>
            <person name="Rehner J."/>
            <person name="Schuff M.J."/>
            <person name="Becker S.L."/>
            <person name="Kravczyk M."/>
            <person name="Gurevich A."/>
            <person name="Francke R."/>
            <person name="Mueller R."/>
            <person name="Keller V."/>
            <person name="Keller A."/>
        </authorList>
    </citation>
    <scope>NUCLEOTIDE SEQUENCE</scope>
    <source>
        <strain evidence="2">S12M_St_49</strain>
    </source>
</reference>
<dbReference type="EMBL" id="JAUMVS010000077">
    <property type="protein sequence ID" value="MDO4842005.1"/>
    <property type="molecule type" value="Genomic_DNA"/>
</dbReference>
<sequence length="263" mass="30098">MIDSMFSSYINADVLLQDFVTALTPGAPGFASTLTVLLITFILGFLVYVYSFVLVLREGSAPYPVWLHTFYFAADLMGVFVFWCAWNQCDHFWFFMLGCVGEIVWVGFEIFCLWKAITVERIAIWGNDAPASKAVLWCLAQIAIFFVSLNFLRVELGDVSMFKFWIFTQVLIVCVPGMFWSTRKTRIGTCWQLVIVLVLVAVMSFNPNNMWALISPNYFSVEANPWYYAMGAVVCCFAVYDVWIYAKLPKKPERLANGKKPIW</sequence>
<feature type="transmembrane region" description="Helical" evidence="1">
    <location>
        <begin position="189"/>
        <end position="206"/>
    </location>
</feature>
<organism evidence="2 3">
    <name type="scientific">Phoenicibacter congonensis</name>
    <dbReference type="NCBI Taxonomy" id="1944646"/>
    <lineage>
        <taxon>Bacteria</taxon>
        <taxon>Bacillati</taxon>
        <taxon>Actinomycetota</taxon>
        <taxon>Coriobacteriia</taxon>
        <taxon>Eggerthellales</taxon>
        <taxon>Eggerthellaceae</taxon>
        <taxon>Phoenicibacter</taxon>
    </lineage>
</organism>
<keyword evidence="1" id="KW-0812">Transmembrane</keyword>
<gene>
    <name evidence="2" type="ORF">Q3982_04935</name>
</gene>
<dbReference type="Proteomes" id="UP001168575">
    <property type="component" value="Unassembled WGS sequence"/>
</dbReference>
<keyword evidence="1" id="KW-1133">Transmembrane helix</keyword>
<comment type="caution">
    <text evidence="2">The sequence shown here is derived from an EMBL/GenBank/DDBJ whole genome shotgun (WGS) entry which is preliminary data.</text>
</comment>
<feature type="transmembrane region" description="Helical" evidence="1">
    <location>
        <begin position="92"/>
        <end position="114"/>
    </location>
</feature>
<feature type="transmembrane region" description="Helical" evidence="1">
    <location>
        <begin position="134"/>
        <end position="152"/>
    </location>
</feature>
<feature type="transmembrane region" description="Helical" evidence="1">
    <location>
        <begin position="30"/>
        <end position="53"/>
    </location>
</feature>
<evidence type="ECO:0000313" key="2">
    <source>
        <dbReference type="EMBL" id="MDO4842005.1"/>
    </source>
</evidence>
<keyword evidence="3" id="KW-1185">Reference proteome</keyword>
<name>A0AA43RHT9_9ACTN</name>
<dbReference type="AlphaFoldDB" id="A0AA43RHT9"/>
<feature type="transmembrane region" description="Helical" evidence="1">
    <location>
        <begin position="65"/>
        <end position="86"/>
    </location>
</feature>
<evidence type="ECO:0000256" key="1">
    <source>
        <dbReference type="SAM" id="Phobius"/>
    </source>
</evidence>
<keyword evidence="1" id="KW-0472">Membrane</keyword>
<feature type="transmembrane region" description="Helical" evidence="1">
    <location>
        <begin position="164"/>
        <end position="182"/>
    </location>
</feature>
<evidence type="ECO:0000313" key="3">
    <source>
        <dbReference type="Proteomes" id="UP001168575"/>
    </source>
</evidence>
<feature type="transmembrane region" description="Helical" evidence="1">
    <location>
        <begin position="226"/>
        <end position="246"/>
    </location>
</feature>